<organism evidence="2 3">
    <name type="scientific">Necator americanus</name>
    <name type="common">Human hookworm</name>
    <dbReference type="NCBI Taxonomy" id="51031"/>
    <lineage>
        <taxon>Eukaryota</taxon>
        <taxon>Metazoa</taxon>
        <taxon>Ecdysozoa</taxon>
        <taxon>Nematoda</taxon>
        <taxon>Chromadorea</taxon>
        <taxon>Rhabditida</taxon>
        <taxon>Rhabditina</taxon>
        <taxon>Rhabditomorpha</taxon>
        <taxon>Strongyloidea</taxon>
        <taxon>Ancylostomatidae</taxon>
        <taxon>Bunostominae</taxon>
        <taxon>Necator</taxon>
    </lineage>
</organism>
<evidence type="ECO:0000313" key="2">
    <source>
        <dbReference type="EMBL" id="KAK6736658.1"/>
    </source>
</evidence>
<accession>A0ABR1CG59</accession>
<sequence>MRKAIQHVCIVFLLVSIGTVLFQEEGEETESPDGDSKSEGPSVAPEIVAQPKLLEWEPQYSKAPEGRGNITDKIFRKGAKEELSTITFLMMSVMAFLL</sequence>
<evidence type="ECO:0000256" key="1">
    <source>
        <dbReference type="SAM" id="SignalP"/>
    </source>
</evidence>
<gene>
    <name evidence="2" type="primary">Necator_chrII.g7182</name>
    <name evidence="2" type="ORF">RB195_019389</name>
</gene>
<keyword evidence="1" id="KW-0732">Signal</keyword>
<feature type="signal peptide" evidence="1">
    <location>
        <begin position="1"/>
        <end position="22"/>
    </location>
</feature>
<keyword evidence="3" id="KW-1185">Reference proteome</keyword>
<dbReference type="Proteomes" id="UP001303046">
    <property type="component" value="Unassembled WGS sequence"/>
</dbReference>
<proteinExistence type="predicted"/>
<name>A0ABR1CG59_NECAM</name>
<feature type="chain" id="PRO_5047286924" evidence="1">
    <location>
        <begin position="23"/>
        <end position="98"/>
    </location>
</feature>
<dbReference type="EMBL" id="JAVFWL010000002">
    <property type="protein sequence ID" value="KAK6736658.1"/>
    <property type="molecule type" value="Genomic_DNA"/>
</dbReference>
<evidence type="ECO:0000313" key="3">
    <source>
        <dbReference type="Proteomes" id="UP001303046"/>
    </source>
</evidence>
<protein>
    <submittedName>
        <fullName evidence="2">Uncharacterized protein</fullName>
    </submittedName>
</protein>
<reference evidence="2 3" key="1">
    <citation type="submission" date="2023-08" db="EMBL/GenBank/DDBJ databases">
        <title>A Necator americanus chromosomal reference genome.</title>
        <authorList>
            <person name="Ilik V."/>
            <person name="Petrzelkova K.J."/>
            <person name="Pardy F."/>
            <person name="Fuh T."/>
            <person name="Niatou-Singa F.S."/>
            <person name="Gouil Q."/>
            <person name="Baker L."/>
            <person name="Ritchie M.E."/>
            <person name="Jex A.R."/>
            <person name="Gazzola D."/>
            <person name="Li H."/>
            <person name="Toshio Fujiwara R."/>
            <person name="Zhan B."/>
            <person name="Aroian R.V."/>
            <person name="Pafco B."/>
            <person name="Schwarz E.M."/>
        </authorList>
    </citation>
    <scope>NUCLEOTIDE SEQUENCE [LARGE SCALE GENOMIC DNA]</scope>
    <source>
        <strain evidence="2 3">Aroian</strain>
        <tissue evidence="2">Whole animal</tissue>
    </source>
</reference>
<comment type="caution">
    <text evidence="2">The sequence shown here is derived from an EMBL/GenBank/DDBJ whole genome shotgun (WGS) entry which is preliminary data.</text>
</comment>